<accession>A0A7Y9ZKM3</accession>
<evidence type="ECO:0000313" key="3">
    <source>
        <dbReference type="Proteomes" id="UP000562045"/>
    </source>
</evidence>
<dbReference type="RefSeq" id="WP_179649905.1">
    <property type="nucleotide sequence ID" value="NZ_JACBZM010000001.1"/>
</dbReference>
<dbReference type="InterPro" id="IPR041698">
    <property type="entry name" value="Methyltransf_25"/>
</dbReference>
<dbReference type="GO" id="GO:0008168">
    <property type="term" value="F:methyltransferase activity"/>
    <property type="evidence" value="ECO:0007669"/>
    <property type="project" value="UniProtKB-KW"/>
</dbReference>
<gene>
    <name evidence="2" type="ORF">BJ993_003183</name>
</gene>
<dbReference type="AlphaFoldDB" id="A0A7Y9ZKM3"/>
<protein>
    <submittedName>
        <fullName evidence="2">SAM-dependent methyltransferase</fullName>
    </submittedName>
</protein>
<reference evidence="2 3" key="1">
    <citation type="submission" date="2020-07" db="EMBL/GenBank/DDBJ databases">
        <title>Sequencing the genomes of 1000 actinobacteria strains.</title>
        <authorList>
            <person name="Klenk H.-P."/>
        </authorList>
    </citation>
    <scope>NUCLEOTIDE SEQUENCE [LARGE SCALE GENOMIC DNA]</scope>
    <source>
        <strain evidence="2 3">DSM 15131</strain>
    </source>
</reference>
<keyword evidence="2" id="KW-0808">Transferase</keyword>
<evidence type="ECO:0000313" key="2">
    <source>
        <dbReference type="EMBL" id="NYI46103.1"/>
    </source>
</evidence>
<dbReference type="Gene3D" id="3.40.50.150">
    <property type="entry name" value="Vaccinia Virus protein VP39"/>
    <property type="match status" value="1"/>
</dbReference>
<dbReference type="NCBIfam" id="NF041255">
    <property type="entry name" value="mycofact_MftM"/>
    <property type="match status" value="1"/>
</dbReference>
<dbReference type="InterPro" id="IPR029063">
    <property type="entry name" value="SAM-dependent_MTases_sf"/>
</dbReference>
<dbReference type="Pfam" id="PF13649">
    <property type="entry name" value="Methyltransf_25"/>
    <property type="match status" value="1"/>
</dbReference>
<feature type="domain" description="Methyltransferase" evidence="1">
    <location>
        <begin position="152"/>
        <end position="243"/>
    </location>
</feature>
<proteinExistence type="predicted"/>
<comment type="caution">
    <text evidence="2">The sequence shown here is derived from an EMBL/GenBank/DDBJ whole genome shotgun (WGS) entry which is preliminary data.</text>
</comment>
<dbReference type="SUPFAM" id="SSF53335">
    <property type="entry name" value="S-adenosyl-L-methionine-dependent methyltransferases"/>
    <property type="match status" value="1"/>
</dbReference>
<keyword evidence="2" id="KW-0489">Methyltransferase</keyword>
<dbReference type="GO" id="GO:0032259">
    <property type="term" value="P:methylation"/>
    <property type="evidence" value="ECO:0007669"/>
    <property type="project" value="UniProtKB-KW"/>
</dbReference>
<sequence length="322" mass="34649">MSAAQIQPLEAPCDGVYRDELVEVRAQAGATPRLDLHTVRTPHFDLTAVGHRAVVVHRVPPERIDDDLSGLLADELFQPGWLRGGELFEHLFTGIVLSSHPDPVVAWEGFYRRTLDRVGDAIEGPSAGAHGTIADYAPVYARVEELLAEGTVLELGCCFGFLALRLAQAGLQVTASDISPGTVDLLAAVAPRLGVPLTTRVDDAARVHAPDRSVDNVLAIHLLEHLDAAHGARVLAEALRLARRRVVVAVPLEDEADATWGHVRTISLTDLDAWGRATGLPYRVDDHHGGWLVVDVEDPVGARATGAPRVLRKPPTLPKDPA</sequence>
<name>A0A7Y9ZKM3_9ACTN</name>
<dbReference type="CDD" id="cd02440">
    <property type="entry name" value="AdoMet_MTases"/>
    <property type="match status" value="1"/>
</dbReference>
<evidence type="ECO:0000259" key="1">
    <source>
        <dbReference type="Pfam" id="PF13649"/>
    </source>
</evidence>
<dbReference type="EMBL" id="JACBZM010000001">
    <property type="protein sequence ID" value="NYI46103.1"/>
    <property type="molecule type" value="Genomic_DNA"/>
</dbReference>
<dbReference type="Proteomes" id="UP000562045">
    <property type="component" value="Unassembled WGS sequence"/>
</dbReference>
<organism evidence="2 3">
    <name type="scientific">Nocardioides aromaticivorans</name>
    <dbReference type="NCBI Taxonomy" id="200618"/>
    <lineage>
        <taxon>Bacteria</taxon>
        <taxon>Bacillati</taxon>
        <taxon>Actinomycetota</taxon>
        <taxon>Actinomycetes</taxon>
        <taxon>Propionibacteriales</taxon>
        <taxon>Nocardioidaceae</taxon>
        <taxon>Nocardioides</taxon>
    </lineage>
</organism>